<name>A0A928VJ69_9CYAN</name>
<evidence type="ECO:0000313" key="2">
    <source>
        <dbReference type="EMBL" id="MBE9029608.1"/>
    </source>
</evidence>
<protein>
    <submittedName>
        <fullName evidence="2">Uncharacterized protein</fullName>
    </submittedName>
</protein>
<organism evidence="2 3">
    <name type="scientific">Romeriopsis navalis LEGE 11480</name>
    <dbReference type="NCBI Taxonomy" id="2777977"/>
    <lineage>
        <taxon>Bacteria</taxon>
        <taxon>Bacillati</taxon>
        <taxon>Cyanobacteriota</taxon>
        <taxon>Cyanophyceae</taxon>
        <taxon>Leptolyngbyales</taxon>
        <taxon>Leptolyngbyaceae</taxon>
        <taxon>Romeriopsis</taxon>
        <taxon>Romeriopsis navalis</taxon>
    </lineage>
</organism>
<gene>
    <name evidence="2" type="ORF">IQ266_07680</name>
</gene>
<keyword evidence="1" id="KW-0812">Transmembrane</keyword>
<keyword evidence="1" id="KW-1133">Transmembrane helix</keyword>
<feature type="transmembrane region" description="Helical" evidence="1">
    <location>
        <begin position="6"/>
        <end position="27"/>
    </location>
</feature>
<evidence type="ECO:0000313" key="3">
    <source>
        <dbReference type="Proteomes" id="UP000625316"/>
    </source>
</evidence>
<reference evidence="2" key="1">
    <citation type="submission" date="2020-10" db="EMBL/GenBank/DDBJ databases">
        <authorList>
            <person name="Castelo-Branco R."/>
            <person name="Eusebio N."/>
            <person name="Adriana R."/>
            <person name="Vieira A."/>
            <person name="Brugerolle De Fraissinette N."/>
            <person name="Rezende De Castro R."/>
            <person name="Schneider M.P."/>
            <person name="Vasconcelos V."/>
            <person name="Leao P.N."/>
        </authorList>
    </citation>
    <scope>NUCLEOTIDE SEQUENCE</scope>
    <source>
        <strain evidence="2">LEGE 11480</strain>
    </source>
</reference>
<dbReference type="Proteomes" id="UP000625316">
    <property type="component" value="Unassembled WGS sequence"/>
</dbReference>
<dbReference type="RefSeq" id="WP_264324426.1">
    <property type="nucleotide sequence ID" value="NZ_JADEXQ010000019.1"/>
</dbReference>
<evidence type="ECO:0000256" key="1">
    <source>
        <dbReference type="SAM" id="Phobius"/>
    </source>
</evidence>
<proteinExistence type="predicted"/>
<accession>A0A928VJ69</accession>
<comment type="caution">
    <text evidence="2">The sequence shown here is derived from an EMBL/GenBank/DDBJ whole genome shotgun (WGS) entry which is preliminary data.</text>
</comment>
<sequence length="231" mass="26482">MQESNLLILTIYFLCVTYVLFQIVNAFNDEYTISLDKEALEAELKRKKIDDRLEINFKFNNRYEINSDRNKLQDLSVSVKNKSTDYPIYIDWDYSSMDDWFGGRSRRLTRMVSGSLDNLSQQQVLSVINPGLTLQEKIVPEDTLARKGEGGEIQVSKPLLDLMPPPGKAPAPKKKMYKAFLNSEDSLSFNVNLVMRFVDQGSSTGGDRVLVQCKFNLHRLSWKAGLTWNPK</sequence>
<keyword evidence="1" id="KW-0472">Membrane</keyword>
<dbReference type="EMBL" id="JADEXQ010000019">
    <property type="protein sequence ID" value="MBE9029608.1"/>
    <property type="molecule type" value="Genomic_DNA"/>
</dbReference>
<keyword evidence="3" id="KW-1185">Reference proteome</keyword>
<dbReference type="AlphaFoldDB" id="A0A928VJ69"/>